<protein>
    <submittedName>
        <fullName evidence="2">DUF2812 domain-containing protein</fullName>
    </submittedName>
</protein>
<dbReference type="Pfam" id="PF11193">
    <property type="entry name" value="DUF2812"/>
    <property type="match status" value="1"/>
</dbReference>
<name>A0ABS7KWY8_CLOSR</name>
<comment type="caution">
    <text evidence="2">The sequence shown here is derived from an EMBL/GenBank/DDBJ whole genome shotgun (WGS) entry which is preliminary data.</text>
</comment>
<evidence type="ECO:0000313" key="2">
    <source>
        <dbReference type="EMBL" id="MBY0755306.1"/>
    </source>
</evidence>
<dbReference type="RefSeq" id="WP_221860477.1">
    <property type="nucleotide sequence ID" value="NZ_JAIKTU010000005.1"/>
</dbReference>
<keyword evidence="1" id="KW-1133">Transmembrane helix</keyword>
<gene>
    <name evidence="2" type="ORF">K5V21_07535</name>
</gene>
<dbReference type="InterPro" id="IPR021359">
    <property type="entry name" value="DUF2812"/>
</dbReference>
<keyword evidence="1" id="KW-0812">Transmembrane</keyword>
<feature type="transmembrane region" description="Helical" evidence="1">
    <location>
        <begin position="151"/>
        <end position="176"/>
    </location>
</feature>
<dbReference type="EMBL" id="JAIKTU010000005">
    <property type="protein sequence ID" value="MBY0755306.1"/>
    <property type="molecule type" value="Genomic_DNA"/>
</dbReference>
<keyword evidence="3" id="KW-1185">Reference proteome</keyword>
<organism evidence="2 3">
    <name type="scientific">Clostridium sardiniense</name>
    <name type="common">Clostridium absonum</name>
    <dbReference type="NCBI Taxonomy" id="29369"/>
    <lineage>
        <taxon>Bacteria</taxon>
        <taxon>Bacillati</taxon>
        <taxon>Bacillota</taxon>
        <taxon>Clostridia</taxon>
        <taxon>Eubacteriales</taxon>
        <taxon>Clostridiaceae</taxon>
        <taxon>Clostridium</taxon>
    </lineage>
</organism>
<reference evidence="2 3" key="1">
    <citation type="journal article" date="2021" name="Cell Host Microbe">
        <title>in vivo commensal control of Clostridioides difficile virulence.</title>
        <authorList>
            <person name="Girinathan B.P."/>
            <person name="Dibenedetto N."/>
            <person name="Worley J.N."/>
            <person name="Peltier J."/>
            <person name="Arrieta-Ortiz M.L."/>
            <person name="Rupa Christinal Immanuel S."/>
            <person name="Lavin R."/>
            <person name="Delaney M.L."/>
            <person name="Cummins C."/>
            <person name="Hoffmann M."/>
            <person name="Luo Y."/>
            <person name="Gonzalez-Escalona N."/>
            <person name="Allard M."/>
            <person name="Onderdonk A.B."/>
            <person name="Gerber G.K."/>
            <person name="Sonenshein A.L."/>
            <person name="Baliga N."/>
            <person name="Dupuy B."/>
            <person name="Bry L."/>
        </authorList>
    </citation>
    <scope>NUCLEOTIDE SEQUENCE [LARGE SCALE GENOMIC DNA]</scope>
    <source>
        <strain evidence="2 3">DSM 599</strain>
    </source>
</reference>
<keyword evidence="1" id="KW-0472">Membrane</keyword>
<evidence type="ECO:0000313" key="3">
    <source>
        <dbReference type="Proteomes" id="UP001299068"/>
    </source>
</evidence>
<accession>A0ABS7KWY8</accession>
<evidence type="ECO:0000256" key="1">
    <source>
        <dbReference type="SAM" id="Phobius"/>
    </source>
</evidence>
<dbReference type="Proteomes" id="UP001299068">
    <property type="component" value="Unassembled WGS sequence"/>
</dbReference>
<sequence>MREKKKYKYLINGGYAFDEEKITKKLSDLSKEGWILESVGPLRYKLVRGECNDYIYSMDYNESKEDLDEYFDIFKSGGWEHVDSTEGFHFFRADRGTTPIYTDKESYKNKYEVIRSRCNKMGIISGVIMIFIILLGLSFKEILNDNNLLFILYLISIVMLIGITVPSVMVSLAYYFRKRKIQKEN</sequence>
<proteinExistence type="predicted"/>
<feature type="transmembrane region" description="Helical" evidence="1">
    <location>
        <begin position="121"/>
        <end position="139"/>
    </location>
</feature>